<comment type="caution">
    <text evidence="1">The sequence shown here is derived from an EMBL/GenBank/DDBJ whole genome shotgun (WGS) entry which is preliminary data.</text>
</comment>
<dbReference type="EMBL" id="JACHIR010000001">
    <property type="protein sequence ID" value="MBB5896636.1"/>
    <property type="molecule type" value="Genomic_DNA"/>
</dbReference>
<gene>
    <name evidence="1" type="ORF">BJ998_007832</name>
</gene>
<name>A0A7W9KQ42_9PSEU</name>
<accession>A0A7W9KQ42</accession>
<organism evidence="1 2">
    <name type="scientific">Kutzneria kofuensis</name>
    <dbReference type="NCBI Taxonomy" id="103725"/>
    <lineage>
        <taxon>Bacteria</taxon>
        <taxon>Bacillati</taxon>
        <taxon>Actinomycetota</taxon>
        <taxon>Actinomycetes</taxon>
        <taxon>Pseudonocardiales</taxon>
        <taxon>Pseudonocardiaceae</taxon>
        <taxon>Kutzneria</taxon>
    </lineage>
</organism>
<protein>
    <recommendedName>
        <fullName evidence="3">Beta-xylosidase C-terminal Concanavalin A-like domain-containing protein</fullName>
    </recommendedName>
</protein>
<dbReference type="Gene3D" id="2.60.120.200">
    <property type="match status" value="1"/>
</dbReference>
<evidence type="ECO:0000313" key="1">
    <source>
        <dbReference type="EMBL" id="MBB5896636.1"/>
    </source>
</evidence>
<reference evidence="1 2" key="1">
    <citation type="submission" date="2020-08" db="EMBL/GenBank/DDBJ databases">
        <title>Sequencing the genomes of 1000 actinobacteria strains.</title>
        <authorList>
            <person name="Klenk H.-P."/>
        </authorList>
    </citation>
    <scope>NUCLEOTIDE SEQUENCE [LARGE SCALE GENOMIC DNA]</scope>
    <source>
        <strain evidence="1 2">DSM 43851</strain>
    </source>
</reference>
<keyword evidence="2" id="KW-1185">Reference proteome</keyword>
<evidence type="ECO:0008006" key="3">
    <source>
        <dbReference type="Google" id="ProtNLM"/>
    </source>
</evidence>
<dbReference type="RefSeq" id="WP_184868252.1">
    <property type="nucleotide sequence ID" value="NZ_BAAAWY010000016.1"/>
</dbReference>
<dbReference type="AlphaFoldDB" id="A0A7W9KQ42"/>
<evidence type="ECO:0000313" key="2">
    <source>
        <dbReference type="Proteomes" id="UP000585638"/>
    </source>
</evidence>
<proteinExistence type="predicted"/>
<dbReference type="Proteomes" id="UP000585638">
    <property type="component" value="Unassembled WGS sequence"/>
</dbReference>
<sequence length="74" mass="7643">MHLRLVRSGASYTGYYSEDGQTWSTVGTVTAPGQAATQNAGLFVVSASSGSPALIGYTASRSPDRCCRVGAVRS</sequence>